<accession>A0ABV3Y182</accession>
<gene>
    <name evidence="1" type="ORF">AB6A68_02440</name>
</gene>
<evidence type="ECO:0000313" key="1">
    <source>
        <dbReference type="EMBL" id="MEX6428696.1"/>
    </source>
</evidence>
<name>A0ABV3Y182_9ACTN</name>
<reference evidence="1 2" key="1">
    <citation type="submission" date="2024-07" db="EMBL/GenBank/DDBJ databases">
        <title>Draft Genome Sequence of Ferrimicrobium acidiphilum Strain YE2023, Isolated from a Pulp of Bioleach Reactor.</title>
        <authorList>
            <person name="Elkina Y.A."/>
            <person name="Bulaeva A.G."/>
            <person name="Beletsky A.V."/>
            <person name="Mardanov A.V."/>
        </authorList>
    </citation>
    <scope>NUCLEOTIDE SEQUENCE [LARGE SCALE GENOMIC DNA]</scope>
    <source>
        <strain evidence="1 2">YE2023</strain>
    </source>
</reference>
<dbReference type="Proteomes" id="UP001560267">
    <property type="component" value="Unassembled WGS sequence"/>
</dbReference>
<organism evidence="1 2">
    <name type="scientific">Ferrimicrobium acidiphilum</name>
    <dbReference type="NCBI Taxonomy" id="121039"/>
    <lineage>
        <taxon>Bacteria</taxon>
        <taxon>Bacillati</taxon>
        <taxon>Actinomycetota</taxon>
        <taxon>Acidimicrobiia</taxon>
        <taxon>Acidimicrobiales</taxon>
        <taxon>Acidimicrobiaceae</taxon>
        <taxon>Ferrimicrobium</taxon>
    </lineage>
</organism>
<evidence type="ECO:0000313" key="2">
    <source>
        <dbReference type="Proteomes" id="UP001560267"/>
    </source>
</evidence>
<proteinExistence type="predicted"/>
<sequence>MAWLARLRRAAAPQEEAVVMALYDQAQTLEGEVISFDPHVGLGMVRLRSKPTCDVRFHCITIDDGSRAIGVGCRVLVRLKPSFGGELEVAMLHKLG</sequence>
<protein>
    <recommendedName>
        <fullName evidence="3">PilZ domain-containing protein</fullName>
    </recommendedName>
</protein>
<dbReference type="RefSeq" id="WP_298384722.1">
    <property type="nucleotide sequence ID" value="NZ_JBFSHR010000005.1"/>
</dbReference>
<dbReference type="EMBL" id="JBFSHR010000005">
    <property type="protein sequence ID" value="MEX6428696.1"/>
    <property type="molecule type" value="Genomic_DNA"/>
</dbReference>
<keyword evidence="2" id="KW-1185">Reference proteome</keyword>
<evidence type="ECO:0008006" key="3">
    <source>
        <dbReference type="Google" id="ProtNLM"/>
    </source>
</evidence>
<comment type="caution">
    <text evidence="1">The sequence shown here is derived from an EMBL/GenBank/DDBJ whole genome shotgun (WGS) entry which is preliminary data.</text>
</comment>